<dbReference type="SUPFAM" id="SSF46785">
    <property type="entry name" value="Winged helix' DNA-binding domain"/>
    <property type="match status" value="1"/>
</dbReference>
<reference evidence="8" key="3">
    <citation type="submission" date="2016-07" db="EMBL/GenBank/DDBJ databases">
        <title>Evolution of pathogenesis and genome organization in the Tremellales.</title>
        <authorList>
            <person name="Cuomo C."/>
            <person name="Litvintseva A."/>
            <person name="Heitman J."/>
            <person name="Chen Y."/>
            <person name="Sun S."/>
            <person name="Springer D."/>
            <person name="Dromer F."/>
            <person name="Young S."/>
            <person name="Zeng Q."/>
            <person name="Chapman S."/>
            <person name="Gujja S."/>
            <person name="Saif S."/>
            <person name="Birren B."/>
        </authorList>
    </citation>
    <scope>NUCLEOTIDE SEQUENCE</scope>
    <source>
        <strain evidence="8">CBS 10737</strain>
    </source>
</reference>
<evidence type="ECO:0000256" key="5">
    <source>
        <dbReference type="RuleBase" id="RU004020"/>
    </source>
</evidence>
<dbReference type="Proteomes" id="UP000094020">
    <property type="component" value="Chromosome 2"/>
</dbReference>
<dbReference type="PANTHER" id="PTHR10015">
    <property type="entry name" value="HEAT SHOCK TRANSCRIPTION FACTOR"/>
    <property type="match status" value="1"/>
</dbReference>
<sequence length="697" mass="77653">MPQSLIYEPLPEGTVGRYTAINGGSKPPNFLQKLFDFLSLDPHPYPDIMYWGSDSKQLVIAQPDKLAEEVLPKLFKHDKIASFGRQLNIYGFSRLFPGRQFKDVNGNISDASVWAHPTLDRLSTPSDLLSIKRRAPPKLIRTRKLPNGEIIKTKASQHVIEKAKRLKQDMLISKSHSHSRGKSIWNNNKHSKEHPVDEIDNDTQNTWKDQLQSSLSSFDTMKQMKRNDTLLSDITEYSENGTGQSPLFKMNNSANTNTTMWSNSASHLTPTLTTSSRDTKLTGLMPPLNLHLQKSPPLMSSYTQPFPNPSLLINERLYSSCPASIHTSPTIHHNYIPPQLSWNNNASSGNNLLTSSIDTHNHPFEIGNNPGSFDSSYQSDVPYSMANDQPAWFEIDNGITQQNQPSRIAAPAAAIPTHLLQNRNQASRQFYEKQIDLNQSQGIIQPSTPISNNSIFDQYKNNSIGLSSSWNKQINLPSSSLYTGSSFLIKPKPILIGNGNGTIDPKWISPINSEWSTPSISRLTSPNHLIQTQIQTPSYLGSTTNSPGPHLDKIPKSENTFTTIDPAPAPSFVWYNPTHMDPSHSSDSLIEPPEPNNGHTNHINQSSIGTSANISHSFENTTHRISHQSLSLPTMCTIDSNFIGNNGSGNTHEYRVSQIPKLDDNGVFKSTQANQEGKTDIDPLIYSTIGTNYKWFE</sequence>
<dbReference type="EMBL" id="KV700116">
    <property type="protein sequence ID" value="OCF47454.1"/>
    <property type="molecule type" value="Genomic_DNA"/>
</dbReference>
<accession>A0A1B9HW10</accession>
<evidence type="ECO:0000259" key="7">
    <source>
        <dbReference type="SMART" id="SM00415"/>
    </source>
</evidence>
<reference evidence="9" key="4">
    <citation type="submission" date="2024-02" db="EMBL/GenBank/DDBJ databases">
        <title>Comparative genomics of Cryptococcus and Kwoniella reveals pathogenesis evolution and contrasting modes of karyotype evolution via chromosome fusion or intercentromeric recombination.</title>
        <authorList>
            <person name="Coelho M.A."/>
            <person name="David-Palma M."/>
            <person name="Shea T."/>
            <person name="Bowers K."/>
            <person name="McGinley-Smith S."/>
            <person name="Mohammad A.W."/>
            <person name="Gnirke A."/>
            <person name="Yurkov A.M."/>
            <person name="Nowrousian M."/>
            <person name="Sun S."/>
            <person name="Cuomo C.A."/>
            <person name="Heitman J."/>
        </authorList>
    </citation>
    <scope>NUCLEOTIDE SEQUENCE</scope>
    <source>
        <strain evidence="9">CBS 10737</strain>
    </source>
</reference>
<evidence type="ECO:0000313" key="10">
    <source>
        <dbReference type="Proteomes" id="UP000094020"/>
    </source>
</evidence>
<dbReference type="GO" id="GO:0043565">
    <property type="term" value="F:sequence-specific DNA binding"/>
    <property type="evidence" value="ECO:0007669"/>
    <property type="project" value="InterPro"/>
</dbReference>
<evidence type="ECO:0000256" key="6">
    <source>
        <dbReference type="SAM" id="MobiDB-lite"/>
    </source>
</evidence>
<dbReference type="KEGG" id="kpin:30174724"/>
<protein>
    <recommendedName>
        <fullName evidence="7">HSF-type DNA-binding domain-containing protein</fullName>
    </recommendedName>
</protein>
<comment type="similarity">
    <text evidence="2 5">Belongs to the HSF family.</text>
</comment>
<dbReference type="InterPro" id="IPR036388">
    <property type="entry name" value="WH-like_DNA-bd_sf"/>
</dbReference>
<keyword evidence="4" id="KW-0539">Nucleus</keyword>
<keyword evidence="10" id="KW-1185">Reference proteome</keyword>
<dbReference type="GeneID" id="30174724"/>
<dbReference type="EMBL" id="CP144520">
    <property type="protein sequence ID" value="WWC67764.1"/>
    <property type="molecule type" value="Genomic_DNA"/>
</dbReference>
<dbReference type="OrthoDB" id="60033at2759"/>
<gene>
    <name evidence="8" type="ORF">I206_06355</name>
    <name evidence="9" type="ORF">I206_101676</name>
</gene>
<dbReference type="STRING" id="1296096.A0A1B9HW10"/>
<reference evidence="9" key="2">
    <citation type="submission" date="2013-07" db="EMBL/GenBank/DDBJ databases">
        <authorList>
            <consortium name="The Broad Institute Genome Sequencing Platform"/>
            <person name="Cuomo C."/>
            <person name="Litvintseva A."/>
            <person name="Chen Y."/>
            <person name="Heitman J."/>
            <person name="Sun S."/>
            <person name="Springer D."/>
            <person name="Dromer F."/>
            <person name="Young S.K."/>
            <person name="Zeng Q."/>
            <person name="Gargeya S."/>
            <person name="Fitzgerald M."/>
            <person name="Abouelleil A."/>
            <person name="Alvarado L."/>
            <person name="Berlin A.M."/>
            <person name="Chapman S.B."/>
            <person name="Dewar J."/>
            <person name="Goldberg J."/>
            <person name="Griggs A."/>
            <person name="Gujja S."/>
            <person name="Hansen M."/>
            <person name="Howarth C."/>
            <person name="Imamovic A."/>
            <person name="Larimer J."/>
            <person name="McCowan C."/>
            <person name="Murphy C."/>
            <person name="Pearson M."/>
            <person name="Priest M."/>
            <person name="Roberts A."/>
            <person name="Saif S."/>
            <person name="Shea T."/>
            <person name="Sykes S."/>
            <person name="Wortman J."/>
            <person name="Nusbaum C."/>
            <person name="Birren B."/>
        </authorList>
    </citation>
    <scope>NUCLEOTIDE SEQUENCE</scope>
    <source>
        <strain evidence="9">CBS 10737</strain>
    </source>
</reference>
<organism evidence="8">
    <name type="scientific">Kwoniella pini CBS 10737</name>
    <dbReference type="NCBI Taxonomy" id="1296096"/>
    <lineage>
        <taxon>Eukaryota</taxon>
        <taxon>Fungi</taxon>
        <taxon>Dikarya</taxon>
        <taxon>Basidiomycota</taxon>
        <taxon>Agaricomycotina</taxon>
        <taxon>Tremellomycetes</taxon>
        <taxon>Tremellales</taxon>
        <taxon>Cryptococcaceae</taxon>
        <taxon>Kwoniella</taxon>
    </lineage>
</organism>
<reference evidence="8" key="1">
    <citation type="submission" date="2013-07" db="EMBL/GenBank/DDBJ databases">
        <title>The Genome Sequence of Cryptococcus pinus CBS10737.</title>
        <authorList>
            <consortium name="The Broad Institute Genome Sequencing Platform"/>
            <person name="Cuomo C."/>
            <person name="Litvintseva A."/>
            <person name="Chen Y."/>
            <person name="Heitman J."/>
            <person name="Sun S."/>
            <person name="Springer D."/>
            <person name="Dromer F."/>
            <person name="Young S.K."/>
            <person name="Zeng Q."/>
            <person name="Gargeya S."/>
            <person name="Fitzgerald M."/>
            <person name="Abouelleil A."/>
            <person name="Alvarado L."/>
            <person name="Berlin A.M."/>
            <person name="Chapman S.B."/>
            <person name="Dewar J."/>
            <person name="Goldberg J."/>
            <person name="Griggs A."/>
            <person name="Gujja S."/>
            <person name="Hansen M."/>
            <person name="Howarth C."/>
            <person name="Imamovic A."/>
            <person name="Larimer J."/>
            <person name="McCowan C."/>
            <person name="Murphy C."/>
            <person name="Pearson M."/>
            <person name="Priest M."/>
            <person name="Roberts A."/>
            <person name="Saif S."/>
            <person name="Shea T."/>
            <person name="Sykes S."/>
            <person name="Wortman J."/>
            <person name="Nusbaum C."/>
            <person name="Birren B."/>
        </authorList>
    </citation>
    <scope>NUCLEOTIDE SEQUENCE [LARGE SCALE GENOMIC DNA]</scope>
    <source>
        <strain evidence="8">CBS 10737</strain>
    </source>
</reference>
<proteinExistence type="inferred from homology"/>
<feature type="region of interest" description="Disordered" evidence="6">
    <location>
        <begin position="540"/>
        <end position="562"/>
    </location>
</feature>
<dbReference type="AlphaFoldDB" id="A0A1B9HW10"/>
<dbReference type="InterPro" id="IPR000232">
    <property type="entry name" value="HSF_DNA-bd"/>
</dbReference>
<name>A0A1B9HW10_9TREE</name>
<feature type="region of interest" description="Disordered" evidence="6">
    <location>
        <begin position="177"/>
        <end position="201"/>
    </location>
</feature>
<feature type="region of interest" description="Disordered" evidence="6">
    <location>
        <begin position="576"/>
        <end position="608"/>
    </location>
</feature>
<evidence type="ECO:0000313" key="8">
    <source>
        <dbReference type="EMBL" id="OCF47454.1"/>
    </source>
</evidence>
<evidence type="ECO:0000313" key="9">
    <source>
        <dbReference type="EMBL" id="WWC67764.1"/>
    </source>
</evidence>
<dbReference type="InterPro" id="IPR036390">
    <property type="entry name" value="WH_DNA-bd_sf"/>
</dbReference>
<dbReference type="RefSeq" id="XP_019008673.1">
    <property type="nucleotide sequence ID" value="XM_019158060.1"/>
</dbReference>
<dbReference type="GO" id="GO:0005634">
    <property type="term" value="C:nucleus"/>
    <property type="evidence" value="ECO:0007669"/>
    <property type="project" value="UniProtKB-SubCell"/>
</dbReference>
<keyword evidence="3" id="KW-0238">DNA-binding</keyword>
<evidence type="ECO:0000256" key="3">
    <source>
        <dbReference type="ARBA" id="ARBA00023125"/>
    </source>
</evidence>
<dbReference type="PANTHER" id="PTHR10015:SF427">
    <property type="entry name" value="HEAT SHOCK FACTOR PROTEIN"/>
    <property type="match status" value="1"/>
</dbReference>
<dbReference type="Pfam" id="PF00447">
    <property type="entry name" value="HSF_DNA-bind"/>
    <property type="match status" value="1"/>
</dbReference>
<dbReference type="SMART" id="SM00415">
    <property type="entry name" value="HSF"/>
    <property type="match status" value="1"/>
</dbReference>
<dbReference type="GO" id="GO:0003700">
    <property type="term" value="F:DNA-binding transcription factor activity"/>
    <property type="evidence" value="ECO:0007669"/>
    <property type="project" value="InterPro"/>
</dbReference>
<feature type="compositionally biased region" description="Polar residues" evidence="6">
    <location>
        <begin position="597"/>
        <end position="608"/>
    </location>
</feature>
<evidence type="ECO:0000256" key="2">
    <source>
        <dbReference type="ARBA" id="ARBA00006403"/>
    </source>
</evidence>
<comment type="subcellular location">
    <subcellularLocation>
        <location evidence="1">Nucleus</location>
    </subcellularLocation>
</comment>
<evidence type="ECO:0000256" key="1">
    <source>
        <dbReference type="ARBA" id="ARBA00004123"/>
    </source>
</evidence>
<dbReference type="Gene3D" id="1.10.10.10">
    <property type="entry name" value="Winged helix-like DNA-binding domain superfamily/Winged helix DNA-binding domain"/>
    <property type="match status" value="1"/>
</dbReference>
<evidence type="ECO:0000256" key="4">
    <source>
        <dbReference type="ARBA" id="ARBA00023242"/>
    </source>
</evidence>
<feature type="domain" description="HSF-type DNA-binding" evidence="7">
    <location>
        <begin position="26"/>
        <end position="134"/>
    </location>
</feature>